<dbReference type="PROSITE" id="PS50097">
    <property type="entry name" value="BTB"/>
    <property type="match status" value="1"/>
</dbReference>
<dbReference type="PANTHER" id="PTHR24412:SF451">
    <property type="entry name" value="KELCH-LIKE PROTEIN 20"/>
    <property type="match status" value="1"/>
</dbReference>
<keyword evidence="4" id="KW-0833">Ubl conjugation pathway</keyword>
<dbReference type="SMART" id="SM00225">
    <property type="entry name" value="BTB"/>
    <property type="match status" value="1"/>
</dbReference>
<dbReference type="SUPFAM" id="SSF54695">
    <property type="entry name" value="POZ domain"/>
    <property type="match status" value="1"/>
</dbReference>
<dbReference type="Proteomes" id="UP000290809">
    <property type="component" value="Unassembled WGS sequence"/>
</dbReference>
<reference evidence="7 8" key="1">
    <citation type="journal article" date="2019" name="PLoS Pathog.">
        <title>Genome sequence of the bovine parasite Schistosoma bovis Tanzania.</title>
        <authorList>
            <person name="Oey H."/>
            <person name="Zakrzewski M."/>
            <person name="Gobert G."/>
            <person name="Gravermann K."/>
            <person name="Stoye J."/>
            <person name="Jones M."/>
            <person name="Mcmanus D."/>
            <person name="Krause L."/>
        </authorList>
    </citation>
    <scope>NUCLEOTIDE SEQUENCE [LARGE SCALE GENOMIC DNA]</scope>
    <source>
        <strain evidence="7 8">TAN1997</strain>
    </source>
</reference>
<evidence type="ECO:0000259" key="6">
    <source>
        <dbReference type="PROSITE" id="PS50097"/>
    </source>
</evidence>
<evidence type="ECO:0000313" key="7">
    <source>
        <dbReference type="EMBL" id="RTG90364.1"/>
    </source>
</evidence>
<comment type="caution">
    <text evidence="7">The sequence shown here is derived from an EMBL/GenBank/DDBJ whole genome shotgun (WGS) entry which is preliminary data.</text>
</comment>
<dbReference type="PANTHER" id="PTHR24412">
    <property type="entry name" value="KELCH PROTEIN"/>
    <property type="match status" value="1"/>
</dbReference>
<dbReference type="STRING" id="6184.A0A430QRU8"/>
<feature type="compositionally biased region" description="Basic and acidic residues" evidence="5">
    <location>
        <begin position="1"/>
        <end position="10"/>
    </location>
</feature>
<accession>A0A430QRU8</accession>
<name>A0A430QRU8_SCHBO</name>
<feature type="region of interest" description="Disordered" evidence="5">
    <location>
        <begin position="891"/>
        <end position="910"/>
    </location>
</feature>
<evidence type="ECO:0000256" key="5">
    <source>
        <dbReference type="SAM" id="MobiDB-lite"/>
    </source>
</evidence>
<dbReference type="SMART" id="SM00612">
    <property type="entry name" value="Kelch"/>
    <property type="match status" value="8"/>
</dbReference>
<gene>
    <name evidence="7" type="ORF">DC041_0006824</name>
</gene>
<sequence length="959" mass="105183">MLPMDVDIHPNSRNGGSSVYHGQRLSTDIPDSINVSVGDSSNIRSSYVDSSTSVTGTIRSDICASDNRMLNSLHERVNFCESNNLVSRCCSLGDGLMNSVQNSYVASSANNTKSNVVQQSNDRLAYTAERHPISSFEAMNRFRKNKELCDVVLLVDGREIYTHRVVLAACSAYFRAMFTGELAESRQTEVTLYDLDGDAVETLIDFCYTSQITVEECNVQNLLPAACLLQLTEIQDVCCEFLKRQLDPSNCLGIRAFADTHACRGLLRVADRFTHLNFLVRLYLLLLGYQHIHSAFGIYVEYYCFYRSEVVESEEFLLLPVSHLVDILSSDDLNINSEEQVYYSVMRWMHHNLSDRRPYLSYLLEHVRLPLLSPKFLVGTVSTDLLVRSDERCRDLVDEAKDYLLLPQERPLMQGPRTKPRKILQGGELLFAIGGWCSGDAIASAEHYDPRTHKWHLVAPMHKRRCGVGVGVVYDLLYAVGGHDGHSYLNSVERYDPHTNQWSSDIASTSTCRTSVGVAVLNGSMYAVGGQDGVSCLNFVECYDPNVNKWLKVSSMITRRLGVGVAVLNGQLYAVGGSDGQQPLSSVEHFDPRVGTWHQISCMGTKRKHLGVAVYNGLIYAVGGRDEVTELSSVECLDLRSRTWTPVVAMTSRRSGVSSMITRRLGVGVAVLNGQLYAVGGSDGQQPLSSVEHFDPRVGTWHQISCMGTKRKHLGVAVYNGLIYAVGGRDEVTELSSVECLDLRSRTWTPVVAMTSRRSGVGLAVVNNQLIAIGGFDGATYLKSVELYDPDANCWSVRGSMNSRRLGGGVGVVRLVNPHFNLNNTSFISNNSISNCSTTNRGVGHMNNNTIGTSCSNSIVNDDSLGLSMTDSIFPPGLPISTTNQYFHNINNNNNSSSSNNSTGSSSISQSIIRNLPNSTLISSVSSTSGSTITATTSSVANSGQMNISSTRSSSTFLF</sequence>
<evidence type="ECO:0000256" key="3">
    <source>
        <dbReference type="ARBA" id="ARBA00022737"/>
    </source>
</evidence>
<dbReference type="Pfam" id="PF24681">
    <property type="entry name" value="Kelch_KLHDC2_KLHL20_DRC7"/>
    <property type="match status" value="2"/>
</dbReference>
<dbReference type="SUPFAM" id="SSF117281">
    <property type="entry name" value="Kelch motif"/>
    <property type="match status" value="2"/>
</dbReference>
<dbReference type="Gene3D" id="3.30.710.10">
    <property type="entry name" value="Potassium Channel Kv1.1, Chain A"/>
    <property type="match status" value="1"/>
</dbReference>
<dbReference type="InterPro" id="IPR011333">
    <property type="entry name" value="SKP1/BTB/POZ_sf"/>
</dbReference>
<dbReference type="InterPro" id="IPR000210">
    <property type="entry name" value="BTB/POZ_dom"/>
</dbReference>
<dbReference type="FunFam" id="1.25.40.420:FF:000001">
    <property type="entry name" value="Kelch-like family member 12"/>
    <property type="match status" value="1"/>
</dbReference>
<dbReference type="Pfam" id="PF00651">
    <property type="entry name" value="BTB"/>
    <property type="match status" value="1"/>
</dbReference>
<evidence type="ECO:0000256" key="2">
    <source>
        <dbReference type="ARBA" id="ARBA00022441"/>
    </source>
</evidence>
<feature type="region of interest" description="Disordered" evidence="5">
    <location>
        <begin position="1"/>
        <end position="20"/>
    </location>
</feature>
<dbReference type="Gene3D" id="2.120.10.80">
    <property type="entry name" value="Kelch-type beta propeller"/>
    <property type="match status" value="2"/>
</dbReference>
<evidence type="ECO:0000256" key="4">
    <source>
        <dbReference type="ARBA" id="ARBA00022786"/>
    </source>
</evidence>
<dbReference type="InterPro" id="IPR015915">
    <property type="entry name" value="Kelch-typ_b-propeller"/>
</dbReference>
<dbReference type="InterPro" id="IPR006652">
    <property type="entry name" value="Kelch_1"/>
</dbReference>
<evidence type="ECO:0000313" key="8">
    <source>
        <dbReference type="Proteomes" id="UP000290809"/>
    </source>
</evidence>
<keyword evidence="8" id="KW-1185">Reference proteome</keyword>
<dbReference type="FunFam" id="3.30.710.10:FF:000001">
    <property type="entry name" value="Kelch-like family member 20"/>
    <property type="match status" value="1"/>
</dbReference>
<dbReference type="SMART" id="SM00875">
    <property type="entry name" value="BACK"/>
    <property type="match status" value="1"/>
</dbReference>
<organism evidence="7 8">
    <name type="scientific">Schistosoma bovis</name>
    <name type="common">Blood fluke</name>
    <dbReference type="NCBI Taxonomy" id="6184"/>
    <lineage>
        <taxon>Eukaryota</taxon>
        <taxon>Metazoa</taxon>
        <taxon>Spiralia</taxon>
        <taxon>Lophotrochozoa</taxon>
        <taxon>Platyhelminthes</taxon>
        <taxon>Trematoda</taxon>
        <taxon>Digenea</taxon>
        <taxon>Strigeidida</taxon>
        <taxon>Schistosomatoidea</taxon>
        <taxon>Schistosomatidae</taxon>
        <taxon>Schistosoma</taxon>
    </lineage>
</organism>
<dbReference type="AlphaFoldDB" id="A0A430QRU8"/>
<comment type="pathway">
    <text evidence="1">Protein modification; protein ubiquitination.</text>
</comment>
<protein>
    <submittedName>
        <fullName evidence="7">Kelch-like protein 20</fullName>
    </submittedName>
</protein>
<keyword evidence="3" id="KW-0677">Repeat</keyword>
<dbReference type="Pfam" id="PF07707">
    <property type="entry name" value="BACK"/>
    <property type="match status" value="1"/>
</dbReference>
<dbReference type="InterPro" id="IPR011705">
    <property type="entry name" value="BACK"/>
</dbReference>
<dbReference type="CDD" id="cd18249">
    <property type="entry name" value="BTB_POZ_KLHL20_KLEIP"/>
    <property type="match status" value="1"/>
</dbReference>
<dbReference type="Gene3D" id="1.25.40.420">
    <property type="match status" value="1"/>
</dbReference>
<dbReference type="EMBL" id="QMKO01001447">
    <property type="protein sequence ID" value="RTG90364.1"/>
    <property type="molecule type" value="Genomic_DNA"/>
</dbReference>
<feature type="domain" description="BTB" evidence="6">
    <location>
        <begin position="149"/>
        <end position="216"/>
    </location>
</feature>
<keyword evidence="2" id="KW-0880">Kelch repeat</keyword>
<proteinExistence type="predicted"/>
<evidence type="ECO:0000256" key="1">
    <source>
        <dbReference type="ARBA" id="ARBA00004906"/>
    </source>
</evidence>